<feature type="region of interest" description="Disordered" evidence="1">
    <location>
        <begin position="57"/>
        <end position="76"/>
    </location>
</feature>
<dbReference type="PANTHER" id="PTHR35830">
    <property type="entry name" value="OS05G0299200 PROTEIN"/>
    <property type="match status" value="1"/>
</dbReference>
<gene>
    <name evidence="2" type="ORF">CHLNCDRAFT_135679</name>
</gene>
<dbReference type="OMA" id="RWMDSAQ"/>
<dbReference type="PANTHER" id="PTHR35830:SF1">
    <property type="entry name" value="OS05G0299200 PROTEIN"/>
    <property type="match status" value="1"/>
</dbReference>
<dbReference type="STRING" id="554065.E1ZIR5"/>
<sequence length="455" mass="47855">MLATAANAAVACLPPAAAAAAWRPRRHVDNRLQQKYRSVESAAQAAARKAAAKAAQIAQQAQQAQPPAGAGEVQRWMDSAQRSAQRWWEGQPAYSVGVSNRQQAYSSGAPPSPSAFGWVPLALAASVAFILMFGRRIRLPWGGGRRGAGGRWVMDRSLGGKMIFIPDADPTPASAAAAKQPRPLWGDDAAGSGAAAAATAAADAGPWGAAPPAPAAVPAEPDWWQQAPRFLVYATAERKQELQRQARAVLRQLEDAKLLQGLDYPLSGLVSLRTLCQEAGGYQVKPRTESGRDAMLRAGVKAAISAGQEGLFSMLGGDHPAKFVCGLAHDLGVPDRRAVTIVHAEVASTCRSALIDAEAAYRSSNQSDILLALIRLAGALQTFPLPRGSAEAELVAAGIAKQTSVEFRKSIFFEFGAVSPDLAALAAELLGFNPDLVMPVLRQRQAAAAAQQQKV</sequence>
<accession>E1ZIR5</accession>
<dbReference type="eggNOG" id="KOG2234">
    <property type="taxonomic scope" value="Eukaryota"/>
</dbReference>
<dbReference type="GeneID" id="17353779"/>
<dbReference type="EMBL" id="GL433848">
    <property type="protein sequence ID" value="EFN54204.1"/>
    <property type="molecule type" value="Genomic_DNA"/>
</dbReference>
<dbReference type="KEGG" id="cvr:CHLNCDRAFT_135679"/>
<reference evidence="2 3" key="1">
    <citation type="journal article" date="2010" name="Plant Cell">
        <title>The Chlorella variabilis NC64A genome reveals adaptation to photosymbiosis, coevolution with viruses, and cryptic sex.</title>
        <authorList>
            <person name="Blanc G."/>
            <person name="Duncan G."/>
            <person name="Agarkova I."/>
            <person name="Borodovsky M."/>
            <person name="Gurnon J."/>
            <person name="Kuo A."/>
            <person name="Lindquist E."/>
            <person name="Lucas S."/>
            <person name="Pangilinan J."/>
            <person name="Polle J."/>
            <person name="Salamov A."/>
            <person name="Terry A."/>
            <person name="Yamada T."/>
            <person name="Dunigan D.D."/>
            <person name="Grigoriev I.V."/>
            <person name="Claverie J.M."/>
            <person name="Van Etten J.L."/>
        </authorList>
    </citation>
    <scope>NUCLEOTIDE SEQUENCE [LARGE SCALE GENOMIC DNA]</scope>
    <source>
        <strain evidence="2 3">NC64A</strain>
    </source>
</reference>
<feature type="region of interest" description="Disordered" evidence="1">
    <location>
        <begin position="171"/>
        <end position="190"/>
    </location>
</feature>
<protein>
    <submittedName>
        <fullName evidence="2">Uncharacterized protein</fullName>
    </submittedName>
</protein>
<name>E1ZIR5_CHLVA</name>
<dbReference type="InParanoid" id="E1ZIR5"/>
<evidence type="ECO:0000313" key="3">
    <source>
        <dbReference type="Proteomes" id="UP000008141"/>
    </source>
</evidence>
<evidence type="ECO:0000256" key="1">
    <source>
        <dbReference type="SAM" id="MobiDB-lite"/>
    </source>
</evidence>
<keyword evidence="3" id="KW-1185">Reference proteome</keyword>
<dbReference type="OrthoDB" id="512115at2759"/>
<dbReference type="Proteomes" id="UP000008141">
    <property type="component" value="Unassembled WGS sequence"/>
</dbReference>
<dbReference type="RefSeq" id="XP_005846306.1">
    <property type="nucleotide sequence ID" value="XM_005846244.1"/>
</dbReference>
<feature type="compositionally biased region" description="Low complexity" evidence="1">
    <location>
        <begin position="57"/>
        <end position="71"/>
    </location>
</feature>
<dbReference type="AlphaFoldDB" id="E1ZIR5"/>
<proteinExistence type="predicted"/>
<organism evidence="3">
    <name type="scientific">Chlorella variabilis</name>
    <name type="common">Green alga</name>
    <dbReference type="NCBI Taxonomy" id="554065"/>
    <lineage>
        <taxon>Eukaryota</taxon>
        <taxon>Viridiplantae</taxon>
        <taxon>Chlorophyta</taxon>
        <taxon>core chlorophytes</taxon>
        <taxon>Trebouxiophyceae</taxon>
        <taxon>Chlorellales</taxon>
        <taxon>Chlorellaceae</taxon>
        <taxon>Chlorella clade</taxon>
        <taxon>Chlorella</taxon>
    </lineage>
</organism>
<evidence type="ECO:0000313" key="2">
    <source>
        <dbReference type="EMBL" id="EFN54204.1"/>
    </source>
</evidence>